<comment type="caution">
    <text evidence="3">The sequence shown here is derived from an EMBL/GenBank/DDBJ whole genome shotgun (WGS) entry which is preliminary data.</text>
</comment>
<proteinExistence type="predicted"/>
<feature type="chain" id="PRO_5043729946" evidence="2">
    <location>
        <begin position="19"/>
        <end position="124"/>
    </location>
</feature>
<feature type="non-terminal residue" evidence="3">
    <location>
        <position position="1"/>
    </location>
</feature>
<name>A0AAV2R852_MEGNR</name>
<protein>
    <submittedName>
        <fullName evidence="3">Uncharacterized protein</fullName>
    </submittedName>
</protein>
<keyword evidence="1" id="KW-0812">Transmembrane</keyword>
<feature type="transmembrane region" description="Helical" evidence="1">
    <location>
        <begin position="42"/>
        <end position="69"/>
    </location>
</feature>
<evidence type="ECO:0000256" key="1">
    <source>
        <dbReference type="SAM" id="Phobius"/>
    </source>
</evidence>
<evidence type="ECO:0000256" key="2">
    <source>
        <dbReference type="SAM" id="SignalP"/>
    </source>
</evidence>
<keyword evidence="1" id="KW-1133">Transmembrane helix</keyword>
<keyword evidence="1" id="KW-0472">Membrane</keyword>
<accession>A0AAV2R852</accession>
<evidence type="ECO:0000313" key="4">
    <source>
        <dbReference type="Proteomes" id="UP001497623"/>
    </source>
</evidence>
<gene>
    <name evidence="3" type="ORF">MNOR_LOCUS20350</name>
</gene>
<organism evidence="3 4">
    <name type="scientific">Meganyctiphanes norvegica</name>
    <name type="common">Northern krill</name>
    <name type="synonym">Thysanopoda norvegica</name>
    <dbReference type="NCBI Taxonomy" id="48144"/>
    <lineage>
        <taxon>Eukaryota</taxon>
        <taxon>Metazoa</taxon>
        <taxon>Ecdysozoa</taxon>
        <taxon>Arthropoda</taxon>
        <taxon>Crustacea</taxon>
        <taxon>Multicrustacea</taxon>
        <taxon>Malacostraca</taxon>
        <taxon>Eumalacostraca</taxon>
        <taxon>Eucarida</taxon>
        <taxon>Euphausiacea</taxon>
        <taxon>Euphausiidae</taxon>
        <taxon>Meganyctiphanes</taxon>
    </lineage>
</organism>
<dbReference type="AlphaFoldDB" id="A0AAV2R852"/>
<keyword evidence="2" id="KW-0732">Signal</keyword>
<sequence>GMMFALLVAACTLSSASASSILNSIADIQRTIFIDGGTSDEIGFIDIFLVLGTFMFAIITVLGVLYLVYAATGKSGDDATATGYAPPTATGYAEAPTYERYYSVARSLYEGYKKYEQEAIVTSK</sequence>
<keyword evidence="4" id="KW-1185">Reference proteome</keyword>
<reference evidence="3 4" key="1">
    <citation type="submission" date="2024-05" db="EMBL/GenBank/DDBJ databases">
        <authorList>
            <person name="Wallberg A."/>
        </authorList>
    </citation>
    <scope>NUCLEOTIDE SEQUENCE [LARGE SCALE GENOMIC DNA]</scope>
</reference>
<feature type="signal peptide" evidence="2">
    <location>
        <begin position="1"/>
        <end position="18"/>
    </location>
</feature>
<dbReference type="EMBL" id="CAXKWB010015670">
    <property type="protein sequence ID" value="CAL4114176.1"/>
    <property type="molecule type" value="Genomic_DNA"/>
</dbReference>
<evidence type="ECO:0000313" key="3">
    <source>
        <dbReference type="EMBL" id="CAL4114176.1"/>
    </source>
</evidence>
<dbReference type="Proteomes" id="UP001497623">
    <property type="component" value="Unassembled WGS sequence"/>
</dbReference>